<feature type="compositionally biased region" description="Basic and acidic residues" evidence="1">
    <location>
        <begin position="105"/>
        <end position="120"/>
    </location>
</feature>
<evidence type="ECO:0000313" key="3">
    <source>
        <dbReference type="Proteomes" id="UP000283832"/>
    </source>
</evidence>
<dbReference type="EMBL" id="QXEC01000049">
    <property type="protein sequence ID" value="RIV29846.1"/>
    <property type="molecule type" value="Genomic_DNA"/>
</dbReference>
<feature type="region of interest" description="Disordered" evidence="1">
    <location>
        <begin position="90"/>
        <end position="120"/>
    </location>
</feature>
<dbReference type="Proteomes" id="UP000283832">
    <property type="component" value="Unassembled WGS sequence"/>
</dbReference>
<organism evidence="2 3">
    <name type="scientific">Micromonospora radicis</name>
    <dbReference type="NCBI Taxonomy" id="1894971"/>
    <lineage>
        <taxon>Bacteria</taxon>
        <taxon>Bacillati</taxon>
        <taxon>Actinomycetota</taxon>
        <taxon>Actinomycetes</taxon>
        <taxon>Micromonosporales</taxon>
        <taxon>Micromonosporaceae</taxon>
        <taxon>Micromonospora</taxon>
    </lineage>
</organism>
<dbReference type="Gene3D" id="3.90.550.10">
    <property type="entry name" value="Spore Coat Polysaccharide Biosynthesis Protein SpsA, Chain A"/>
    <property type="match status" value="1"/>
</dbReference>
<dbReference type="InterPro" id="IPR029044">
    <property type="entry name" value="Nucleotide-diphossugar_trans"/>
</dbReference>
<gene>
    <name evidence="2" type="ORF">D2L64_26520</name>
</gene>
<feature type="compositionally biased region" description="Low complexity" evidence="1">
    <location>
        <begin position="90"/>
        <end position="104"/>
    </location>
</feature>
<reference evidence="2 3" key="1">
    <citation type="submission" date="2018-08" db="EMBL/GenBank/DDBJ databases">
        <title>Jishengella sp. nov., isolated from a root of Azadirachta indica A. Juss. var. siamensis Valenton.</title>
        <authorList>
            <person name="Kuncharoen N."/>
            <person name="Tanasupawat S."/>
            <person name="Kudo T."/>
            <person name="Ohkuma M."/>
        </authorList>
    </citation>
    <scope>NUCLEOTIDE SEQUENCE [LARGE SCALE GENOMIC DNA]</scope>
    <source>
        <strain evidence="2 3">AZ1-13</strain>
    </source>
</reference>
<comment type="caution">
    <text evidence="2">The sequence shown here is derived from an EMBL/GenBank/DDBJ whole genome shotgun (WGS) entry which is preliminary data.</text>
</comment>
<dbReference type="RefSeq" id="WP_119579931.1">
    <property type="nucleotide sequence ID" value="NZ_QXEC01000049.1"/>
</dbReference>
<accession>A0A418MMP1</accession>
<protein>
    <submittedName>
        <fullName evidence="2">Uncharacterized protein</fullName>
    </submittedName>
</protein>
<proteinExistence type="predicted"/>
<name>A0A418MMP1_9ACTN</name>
<keyword evidence="3" id="KW-1185">Reference proteome</keyword>
<evidence type="ECO:0000256" key="1">
    <source>
        <dbReference type="SAM" id="MobiDB-lite"/>
    </source>
</evidence>
<dbReference type="AlphaFoldDB" id="A0A418MMP1"/>
<evidence type="ECO:0000313" key="2">
    <source>
        <dbReference type="EMBL" id="RIV29846.1"/>
    </source>
</evidence>
<sequence length="240" mass="24398">MARRVVVALLAPVVWAPPGLDLVDWRRALAEDVVDLLATLNEVDTAVAVTPTDRWLADAVIWPGTSVYEVSEPTPNAVFATLPASSSSSASASAGASASASAGPARDDVAGPDDDRPDDRGYEQAAVVAGDAPDLPGLTIGKLLRPLTSRPVAVAPVEGGSGLLGAAARLPVPSWLPSLDLDAAVPAAVRAVAPRPGDLAVTPSWHRLRGPADLARLDPALGGWENTRALLSGAGRPGSA</sequence>
<dbReference type="OrthoDB" id="3829125at2"/>